<accession>A0AAW3PPH2</accession>
<evidence type="ECO:0000313" key="1">
    <source>
        <dbReference type="EMBL" id="KWZ29720.1"/>
    </source>
</evidence>
<dbReference type="Proteomes" id="UP000070434">
    <property type="component" value="Unassembled WGS sequence"/>
</dbReference>
<dbReference type="AlphaFoldDB" id="A0AAW3PPH2"/>
<gene>
    <name evidence="1" type="ORF">WS64_30020</name>
</gene>
<dbReference type="EMBL" id="LNJP01000004">
    <property type="protein sequence ID" value="KWZ29720.1"/>
    <property type="molecule type" value="Genomic_DNA"/>
</dbReference>
<sequence>MLEIVLPDGFDDARYAIRIGCRAGYARFELQAACAVVDAYPVNRMAAELIVGMPNSLRCTAGSRTERMSSGRTPSDWAIPTAVPGTDVLPA</sequence>
<organism evidence="1 2">
    <name type="scientific">Burkholderia anthina</name>
    <dbReference type="NCBI Taxonomy" id="179879"/>
    <lineage>
        <taxon>Bacteria</taxon>
        <taxon>Pseudomonadati</taxon>
        <taxon>Pseudomonadota</taxon>
        <taxon>Betaproteobacteria</taxon>
        <taxon>Burkholderiales</taxon>
        <taxon>Burkholderiaceae</taxon>
        <taxon>Burkholderia</taxon>
        <taxon>Burkholderia cepacia complex</taxon>
    </lineage>
</organism>
<protein>
    <submittedName>
        <fullName evidence="1">Uncharacterized protein</fullName>
    </submittedName>
</protein>
<reference evidence="1 2" key="1">
    <citation type="submission" date="2015-11" db="EMBL/GenBank/DDBJ databases">
        <authorList>
            <person name="Sahl J."/>
            <person name="Wagner D."/>
            <person name="Keim P."/>
        </authorList>
    </citation>
    <scope>NUCLEOTIDE SEQUENCE [LARGE SCALE GENOMIC DNA]</scope>
    <source>
        <strain evidence="1 2">AZ-4-2-10-S1-D7</strain>
    </source>
</reference>
<proteinExistence type="predicted"/>
<evidence type="ECO:0000313" key="2">
    <source>
        <dbReference type="Proteomes" id="UP000070434"/>
    </source>
</evidence>
<comment type="caution">
    <text evidence="1">The sequence shown here is derived from an EMBL/GenBank/DDBJ whole genome shotgun (WGS) entry which is preliminary data.</text>
</comment>
<name>A0AAW3PPH2_9BURK</name>